<keyword evidence="9" id="KW-0694">RNA-binding</keyword>
<dbReference type="PROSITE" id="PS50158">
    <property type="entry name" value="ZF_CCHC"/>
    <property type="match status" value="1"/>
</dbReference>
<evidence type="ECO:0000313" key="20">
    <source>
        <dbReference type="Proteomes" id="UP000614334"/>
    </source>
</evidence>
<dbReference type="InterPro" id="IPR036875">
    <property type="entry name" value="Znf_CCHC_sf"/>
</dbReference>
<name>A0A8H7M0H1_9AGAM</name>
<keyword evidence="5" id="KW-0548">Nucleotidyltransferase</keyword>
<keyword evidence="11" id="KW-0539">Nucleus</keyword>
<evidence type="ECO:0000256" key="1">
    <source>
        <dbReference type="ARBA" id="ARBA00004123"/>
    </source>
</evidence>
<feature type="region of interest" description="Disordered" evidence="14">
    <location>
        <begin position="1383"/>
        <end position="1403"/>
    </location>
</feature>
<dbReference type="InterPro" id="IPR023780">
    <property type="entry name" value="Chromo_domain"/>
</dbReference>
<dbReference type="Gene3D" id="2.40.70.10">
    <property type="entry name" value="Acid Proteases"/>
    <property type="match status" value="1"/>
</dbReference>
<feature type="compositionally biased region" description="Polar residues" evidence="14">
    <location>
        <begin position="1383"/>
        <end position="1394"/>
    </location>
</feature>
<dbReference type="Pfam" id="PF13650">
    <property type="entry name" value="Asp_protease_2"/>
    <property type="match status" value="1"/>
</dbReference>
<dbReference type="Proteomes" id="UP000614334">
    <property type="component" value="Unassembled WGS sequence"/>
</dbReference>
<feature type="region of interest" description="Disordered" evidence="14">
    <location>
        <begin position="1"/>
        <end position="27"/>
    </location>
</feature>
<feature type="compositionally biased region" description="Low complexity" evidence="14">
    <location>
        <begin position="137"/>
        <end position="147"/>
    </location>
</feature>
<evidence type="ECO:0000256" key="14">
    <source>
        <dbReference type="SAM" id="MobiDB-lite"/>
    </source>
</evidence>
<keyword evidence="7" id="KW-0064">Aspartyl protease</keyword>
<reference evidence="19" key="1">
    <citation type="submission" date="2020-09" db="EMBL/GenBank/DDBJ databases">
        <title>Comparative genome analyses of four rice-infecting Rhizoctonia solani isolates reveal extensive enrichment of homogalacturonan modification genes.</title>
        <authorList>
            <person name="Lee D.-Y."/>
            <person name="Jeon J."/>
            <person name="Kim K.-T."/>
            <person name="Cheong K."/>
            <person name="Song H."/>
            <person name="Choi G."/>
            <person name="Ko J."/>
            <person name="Opiyo S.O."/>
            <person name="Zuo S."/>
            <person name="Madhav S."/>
            <person name="Lee Y.-H."/>
            <person name="Wang G.-L."/>
        </authorList>
    </citation>
    <scope>NUCLEOTIDE SEQUENCE</scope>
    <source>
        <strain evidence="19">AG1-IA B2</strain>
    </source>
</reference>
<dbReference type="GO" id="GO:0006508">
    <property type="term" value="P:proteolysis"/>
    <property type="evidence" value="ECO:0007669"/>
    <property type="project" value="UniProtKB-KW"/>
</dbReference>
<evidence type="ECO:0000256" key="9">
    <source>
        <dbReference type="ARBA" id="ARBA00022884"/>
    </source>
</evidence>
<evidence type="ECO:0000256" key="11">
    <source>
        <dbReference type="ARBA" id="ARBA00023242"/>
    </source>
</evidence>
<dbReference type="GO" id="GO:0006338">
    <property type="term" value="P:chromatin remodeling"/>
    <property type="evidence" value="ECO:0007669"/>
    <property type="project" value="UniProtKB-ARBA"/>
</dbReference>
<dbReference type="EMBL" id="JACYCF010000027">
    <property type="protein sequence ID" value="KAF8749476.1"/>
    <property type="molecule type" value="Genomic_DNA"/>
</dbReference>
<sequence>MATRSRTASQAQSPFNQGYLEPALPPTTSVEYGEVSLEQVTQLLLGLLGQVEHLKREIAKIKEAGVETQTNVKNISQTVNVVKDGLKSLQLHGPRTPKGPQAKAVEETPCPLPKAEPVGLASGVSFWAEAPRAIPGLAQPTPRRAAPPQAPSPPPSPRLRSPIGAPAPPPAAPVAAYPTRAAEQKITTLTQSGTCTDYITKFRTLAMELDWNNAPLQGQFARGLHWEHLSLTTLSAKSALATHQGIISLANPKTPQGDKYQPVNYGLKKLSDNPNFVLEEEQNRRRAAGACIKCGKMGHKFAECRTGWKATPVEEKGKAKETAKISKDSEYQLGKEISPLFTISIKPEKQAEPLEVLIDSGATSSFMHPRTAESLRLPLIDLPTPRTVTMLNGLSPQAGKIWKKAIGIHVPSPSRTPPEHVSIAKEEEADKKPLEGVPSKYHQYAKVFGEEEFNKLPPHRHYNIGIELTKEGPLNSPLYSMTDAESATLKDWVRDELKAGKIRPSKSSISSPVMFVPKKDGSRCLVVDYCCLNNRTKKNVYPLPRPDDLMAQLRGAKIFTKLDLRWGYNNVRVKEGDEWKTAFCTKYGLYESLVMTFGLTNAPAAFQHFMNELFKDLLDVCVIIYLDDILIYSKDDATHSQHVHEVLRWLMENQLFCKASKCTFHATLVEYLGIIVSDKGFSLDKLKIQAVQEWPTPTKKDTTWNWGTREQEAFQNLKDAITNALVLCHADPTKLYFLETDASGAALGSILSQRQEDGRLHPLGFLSKLFKGAEQNYDTHNKELLAIIRSLEYWRIFLEGTKHPITVFTDHWNLEYWKESRTFNRRHARWHLLLAGYNFQIVYRPGKQSGKPDALSRQSDHTNIPPEPQSMLPEPVFANVVLVLPERELQKRIELSLDQDESLEEILQFLQNESKAPPSIKRAFKDYKMEAGLLFYQGRIAVPDVGTLRTDLLHIFHDSPLAGHPGRQQTLELVSRNYYWPGICADTYWHVDTCETCQQIRKPKYASIPPQPLELPNRPWQHVSYDMIVDLPRDGTCDSILVIVDSFTKYGIFVKGSKKLKAPKLAELFLEHVWKQHGMPEKTVLDRGRVFNNRFLKALYKRLGIDPHFSLAYHPQSNGQTEQVNPSIEHFLRAYSGVNQRDWTKWLPMAEFAYNNAVHSSTGKTPFKALYGWEPTLTQSSIPMDVPEADDLAQTMEAQWKEVESALRQSKQQMTAGEDGSPIEFKIGEEAWLDAKNVNLKTLSPKLTEQRLGPFKGQETRIQKSPPPVTVDREEEYEVEGITDAKERDGKWFFRVKWKGYGSKENTWEPQENLKNAEKILEKYEKDMKKKALSAAKALRGGQCRRHTQYHGIYSDFLKFKQTQTDDIFKHVTSALISYAKRQATSPSALNQHTQPPPPMTSS</sequence>
<feature type="domain" description="Reverse transcriptase" evidence="17">
    <location>
        <begin position="497"/>
        <end position="676"/>
    </location>
</feature>
<dbReference type="Pfam" id="PF17921">
    <property type="entry name" value="Integrase_H2C2"/>
    <property type="match status" value="1"/>
</dbReference>
<dbReference type="GO" id="GO:0003677">
    <property type="term" value="F:DNA binding"/>
    <property type="evidence" value="ECO:0007669"/>
    <property type="project" value="UniProtKB-KW"/>
</dbReference>
<evidence type="ECO:0000259" key="17">
    <source>
        <dbReference type="PROSITE" id="PS50878"/>
    </source>
</evidence>
<keyword evidence="8" id="KW-0378">Hydrolase</keyword>
<dbReference type="GO" id="GO:0006397">
    <property type="term" value="P:mRNA processing"/>
    <property type="evidence" value="ECO:0007669"/>
    <property type="project" value="UniProtKB-KW"/>
</dbReference>
<feature type="domain" description="Chromo" evidence="15">
    <location>
        <begin position="1277"/>
        <end position="1336"/>
    </location>
</feature>
<dbReference type="SUPFAM" id="SSF53098">
    <property type="entry name" value="Ribonuclease H-like"/>
    <property type="match status" value="1"/>
</dbReference>
<dbReference type="InterPro" id="IPR021109">
    <property type="entry name" value="Peptidase_aspartic_dom_sf"/>
</dbReference>
<dbReference type="GO" id="GO:0008270">
    <property type="term" value="F:zinc ion binding"/>
    <property type="evidence" value="ECO:0007669"/>
    <property type="project" value="UniProtKB-KW"/>
</dbReference>
<dbReference type="SMART" id="SM00298">
    <property type="entry name" value="CHROMO"/>
    <property type="match status" value="1"/>
</dbReference>
<dbReference type="InterPro" id="IPR001584">
    <property type="entry name" value="Integrase_cat-core"/>
</dbReference>
<dbReference type="SUPFAM" id="SSF57756">
    <property type="entry name" value="Retrovirus zinc finger-like domains"/>
    <property type="match status" value="1"/>
</dbReference>
<dbReference type="PROSITE" id="PS50994">
    <property type="entry name" value="INTEGRASE"/>
    <property type="match status" value="1"/>
</dbReference>
<dbReference type="GO" id="GO:0004190">
    <property type="term" value="F:aspartic-type endopeptidase activity"/>
    <property type="evidence" value="ECO:0007669"/>
    <property type="project" value="UniProtKB-KW"/>
</dbReference>
<dbReference type="CDD" id="cd01647">
    <property type="entry name" value="RT_LTR"/>
    <property type="match status" value="1"/>
</dbReference>
<evidence type="ECO:0000313" key="19">
    <source>
        <dbReference type="EMBL" id="KAF8749476.1"/>
    </source>
</evidence>
<dbReference type="InterPro" id="IPR041588">
    <property type="entry name" value="Integrase_H2C2"/>
</dbReference>
<dbReference type="InterPro" id="IPR041577">
    <property type="entry name" value="RT_RNaseH_2"/>
</dbReference>
<dbReference type="GO" id="GO:0004519">
    <property type="term" value="F:endonuclease activity"/>
    <property type="evidence" value="ECO:0007669"/>
    <property type="project" value="UniProtKB-KW"/>
</dbReference>
<dbReference type="InterPro" id="IPR001878">
    <property type="entry name" value="Znf_CCHC"/>
</dbReference>
<dbReference type="InterPro" id="IPR012337">
    <property type="entry name" value="RNaseH-like_sf"/>
</dbReference>
<dbReference type="PANTHER" id="PTHR37984">
    <property type="entry name" value="PROTEIN CBG26694"/>
    <property type="match status" value="1"/>
</dbReference>
<dbReference type="InterPro" id="IPR000953">
    <property type="entry name" value="Chromo/chromo_shadow_dom"/>
</dbReference>
<feature type="region of interest" description="Disordered" evidence="14">
    <location>
        <begin position="848"/>
        <end position="871"/>
    </location>
</feature>
<comment type="subcellular location">
    <subcellularLocation>
        <location evidence="1">Nucleus</location>
    </subcellularLocation>
</comment>
<evidence type="ECO:0000256" key="6">
    <source>
        <dbReference type="ARBA" id="ARBA00022722"/>
    </source>
</evidence>
<dbReference type="Gene3D" id="3.30.420.10">
    <property type="entry name" value="Ribonuclease H-like superfamily/Ribonuclease H"/>
    <property type="match status" value="1"/>
</dbReference>
<dbReference type="Gene3D" id="2.40.50.40">
    <property type="match status" value="1"/>
</dbReference>
<dbReference type="InterPro" id="IPR000477">
    <property type="entry name" value="RT_dom"/>
</dbReference>
<evidence type="ECO:0000256" key="12">
    <source>
        <dbReference type="ARBA" id="ARBA00023268"/>
    </source>
</evidence>
<keyword evidence="13" id="KW-0862">Zinc</keyword>
<dbReference type="Pfam" id="PF00385">
    <property type="entry name" value="Chromo"/>
    <property type="match status" value="1"/>
</dbReference>
<evidence type="ECO:0000256" key="8">
    <source>
        <dbReference type="ARBA" id="ARBA00022759"/>
    </source>
</evidence>
<dbReference type="CDD" id="cd09274">
    <property type="entry name" value="RNase_HI_RT_Ty3"/>
    <property type="match status" value="1"/>
</dbReference>
<dbReference type="SUPFAM" id="SSF56672">
    <property type="entry name" value="DNA/RNA polymerases"/>
    <property type="match status" value="1"/>
</dbReference>
<dbReference type="Gene3D" id="1.10.340.70">
    <property type="match status" value="1"/>
</dbReference>
<evidence type="ECO:0000256" key="10">
    <source>
        <dbReference type="ARBA" id="ARBA00023125"/>
    </source>
</evidence>
<dbReference type="CDD" id="cd00303">
    <property type="entry name" value="retropepsin_like"/>
    <property type="match status" value="1"/>
</dbReference>
<dbReference type="PANTHER" id="PTHR37984:SF5">
    <property type="entry name" value="PROTEIN NYNRIN-LIKE"/>
    <property type="match status" value="1"/>
</dbReference>
<dbReference type="Pfam" id="PF17919">
    <property type="entry name" value="RT_RNaseH_2"/>
    <property type="match status" value="1"/>
</dbReference>
<evidence type="ECO:0000259" key="16">
    <source>
        <dbReference type="PROSITE" id="PS50158"/>
    </source>
</evidence>
<feature type="domain" description="CCHC-type" evidence="16">
    <location>
        <begin position="291"/>
        <end position="305"/>
    </location>
</feature>
<dbReference type="InterPro" id="IPR050951">
    <property type="entry name" value="Retrovirus_Pol_polyprotein"/>
</dbReference>
<evidence type="ECO:0000256" key="13">
    <source>
        <dbReference type="PROSITE-ProRule" id="PRU00047"/>
    </source>
</evidence>
<evidence type="ECO:0008006" key="21">
    <source>
        <dbReference type="Google" id="ProtNLM"/>
    </source>
</evidence>
<keyword evidence="3" id="KW-0645">Protease</keyword>
<feature type="domain" description="Integrase catalytic" evidence="18">
    <location>
        <begin position="1015"/>
        <end position="1174"/>
    </location>
</feature>
<dbReference type="InterPro" id="IPR016197">
    <property type="entry name" value="Chromo-like_dom_sf"/>
</dbReference>
<dbReference type="PROSITE" id="PS50878">
    <property type="entry name" value="RT_POL"/>
    <property type="match status" value="1"/>
</dbReference>
<evidence type="ECO:0000256" key="2">
    <source>
        <dbReference type="ARBA" id="ARBA00022664"/>
    </source>
</evidence>
<keyword evidence="2" id="KW-0507">mRNA processing</keyword>
<dbReference type="PROSITE" id="PS00598">
    <property type="entry name" value="CHROMO_1"/>
    <property type="match status" value="1"/>
</dbReference>
<keyword evidence="6" id="KW-0540">Nuclease</keyword>
<keyword evidence="8" id="KW-0255">Endonuclease</keyword>
<proteinExistence type="predicted"/>
<dbReference type="SUPFAM" id="SSF54160">
    <property type="entry name" value="Chromo domain-like"/>
    <property type="match status" value="1"/>
</dbReference>
<dbReference type="InterPro" id="IPR043128">
    <property type="entry name" value="Rev_trsase/Diguanyl_cyclase"/>
</dbReference>
<protein>
    <recommendedName>
        <fullName evidence="21">Reverse transcriptase</fullName>
    </recommendedName>
</protein>
<dbReference type="Pfam" id="PF00078">
    <property type="entry name" value="RVT_1"/>
    <property type="match status" value="1"/>
</dbReference>
<evidence type="ECO:0000256" key="4">
    <source>
        <dbReference type="ARBA" id="ARBA00022679"/>
    </source>
</evidence>
<accession>A0A8H7M0H1</accession>
<keyword evidence="4" id="KW-0808">Transferase</keyword>
<dbReference type="Gene3D" id="3.10.10.10">
    <property type="entry name" value="HIV Type 1 Reverse Transcriptase, subunit A, domain 1"/>
    <property type="match status" value="1"/>
</dbReference>
<evidence type="ECO:0000259" key="18">
    <source>
        <dbReference type="PROSITE" id="PS50994"/>
    </source>
</evidence>
<keyword evidence="10" id="KW-0238">DNA-binding</keyword>
<dbReference type="InterPro" id="IPR036397">
    <property type="entry name" value="RNaseH_sf"/>
</dbReference>
<keyword evidence="13" id="KW-0863">Zinc-finger</keyword>
<dbReference type="Gene3D" id="3.30.70.270">
    <property type="match status" value="1"/>
</dbReference>
<gene>
    <name evidence="19" type="ORF">RHS01_10040</name>
</gene>
<organism evidence="19 20">
    <name type="scientific">Rhizoctonia solani</name>
    <dbReference type="NCBI Taxonomy" id="456999"/>
    <lineage>
        <taxon>Eukaryota</taxon>
        <taxon>Fungi</taxon>
        <taxon>Dikarya</taxon>
        <taxon>Basidiomycota</taxon>
        <taxon>Agaricomycotina</taxon>
        <taxon>Agaricomycetes</taxon>
        <taxon>Cantharellales</taxon>
        <taxon>Ceratobasidiaceae</taxon>
        <taxon>Rhizoctonia</taxon>
    </lineage>
</organism>
<evidence type="ECO:0000256" key="7">
    <source>
        <dbReference type="ARBA" id="ARBA00022750"/>
    </source>
</evidence>
<dbReference type="GO" id="GO:0015074">
    <property type="term" value="P:DNA integration"/>
    <property type="evidence" value="ECO:0007669"/>
    <property type="project" value="InterPro"/>
</dbReference>
<keyword evidence="12" id="KW-0511">Multifunctional enzyme</keyword>
<evidence type="ECO:0000256" key="5">
    <source>
        <dbReference type="ARBA" id="ARBA00022695"/>
    </source>
</evidence>
<evidence type="ECO:0000256" key="3">
    <source>
        <dbReference type="ARBA" id="ARBA00022670"/>
    </source>
</evidence>
<keyword evidence="13" id="KW-0479">Metal-binding</keyword>
<dbReference type="PROSITE" id="PS50013">
    <property type="entry name" value="CHROMO_2"/>
    <property type="match status" value="1"/>
</dbReference>
<feature type="region of interest" description="Disordered" evidence="14">
    <location>
        <begin position="137"/>
        <end position="174"/>
    </location>
</feature>
<feature type="compositionally biased region" description="Pro residues" evidence="14">
    <location>
        <begin position="148"/>
        <end position="157"/>
    </location>
</feature>
<dbReference type="GO" id="GO:0003723">
    <property type="term" value="F:RNA binding"/>
    <property type="evidence" value="ECO:0007669"/>
    <property type="project" value="UniProtKB-KW"/>
</dbReference>
<evidence type="ECO:0000259" key="15">
    <source>
        <dbReference type="PROSITE" id="PS50013"/>
    </source>
</evidence>
<feature type="compositionally biased region" description="Polar residues" evidence="14">
    <location>
        <begin position="1"/>
        <end position="16"/>
    </location>
</feature>
<comment type="caution">
    <text evidence="19">The sequence shown here is derived from an EMBL/GenBank/DDBJ whole genome shotgun (WGS) entry which is preliminary data.</text>
</comment>
<dbReference type="GO" id="GO:0016779">
    <property type="term" value="F:nucleotidyltransferase activity"/>
    <property type="evidence" value="ECO:0007669"/>
    <property type="project" value="UniProtKB-KW"/>
</dbReference>
<dbReference type="InterPro" id="IPR023779">
    <property type="entry name" value="Chromodomain_CS"/>
</dbReference>
<dbReference type="InterPro" id="IPR043502">
    <property type="entry name" value="DNA/RNA_pol_sf"/>
</dbReference>
<dbReference type="GO" id="GO:0005634">
    <property type="term" value="C:nucleus"/>
    <property type="evidence" value="ECO:0007669"/>
    <property type="project" value="UniProtKB-SubCell"/>
</dbReference>